<dbReference type="AlphaFoldDB" id="A0A1B7Y6T3"/>
<organism evidence="1 2">
    <name type="scientific">Colletotrichum higginsianum (strain IMI 349063)</name>
    <name type="common">Crucifer anthracnose fungus</name>
    <dbReference type="NCBI Taxonomy" id="759273"/>
    <lineage>
        <taxon>Eukaryota</taxon>
        <taxon>Fungi</taxon>
        <taxon>Dikarya</taxon>
        <taxon>Ascomycota</taxon>
        <taxon>Pezizomycotina</taxon>
        <taxon>Sordariomycetes</taxon>
        <taxon>Hypocreomycetidae</taxon>
        <taxon>Glomerellales</taxon>
        <taxon>Glomerellaceae</taxon>
        <taxon>Colletotrichum</taxon>
        <taxon>Colletotrichum destructivum species complex</taxon>
    </lineage>
</organism>
<name>A0A1B7Y6T3_COLHI</name>
<keyword evidence="2" id="KW-1185">Reference proteome</keyword>
<dbReference type="EMBL" id="LTAN01000006">
    <property type="protein sequence ID" value="OBR07752.1"/>
    <property type="molecule type" value="Genomic_DNA"/>
</dbReference>
<sequence>MSPWWVPQPHNRDGIAEDSLGQPAVGILCERTGGERVHTDPRSGRELGRVKNCATAAQPQDTDSRVQLRVRSSALGTIAEEASTLFVCRRRPCCR</sequence>
<evidence type="ECO:0000313" key="1">
    <source>
        <dbReference type="EMBL" id="OBR07752.1"/>
    </source>
</evidence>
<comment type="caution">
    <text evidence="1">The sequence shown here is derived from an EMBL/GenBank/DDBJ whole genome shotgun (WGS) entry which is preliminary data.</text>
</comment>
<dbReference type="KEGG" id="chig:CH63R_09273"/>
<accession>A0A1B7Y6T3</accession>
<dbReference type="RefSeq" id="XP_018156270.1">
    <property type="nucleotide sequence ID" value="XM_018304247.1"/>
</dbReference>
<evidence type="ECO:0000313" key="2">
    <source>
        <dbReference type="Proteomes" id="UP000092177"/>
    </source>
</evidence>
<proteinExistence type="predicted"/>
<reference evidence="2" key="1">
    <citation type="journal article" date="2017" name="BMC Genomics">
        <title>Gapless genome assembly of Colletotrichum higginsianum reveals chromosome structure and association of transposable elements with secondary metabolite gene clusters.</title>
        <authorList>
            <person name="Dallery J.-F."/>
            <person name="Lapalu N."/>
            <person name="Zampounis A."/>
            <person name="Pigne S."/>
            <person name="Luyten I."/>
            <person name="Amselem J."/>
            <person name="Wittenberg A.H.J."/>
            <person name="Zhou S."/>
            <person name="de Queiroz M.V."/>
            <person name="Robin G.P."/>
            <person name="Auger A."/>
            <person name="Hainaut M."/>
            <person name="Henrissat B."/>
            <person name="Kim K.-T."/>
            <person name="Lee Y.-H."/>
            <person name="Lespinet O."/>
            <person name="Schwartz D.C."/>
            <person name="Thon M.R."/>
            <person name="O'Connell R.J."/>
        </authorList>
    </citation>
    <scope>NUCLEOTIDE SEQUENCE [LARGE SCALE GENOMIC DNA]</scope>
    <source>
        <strain evidence="2">IMI 349063</strain>
    </source>
</reference>
<dbReference type="VEuPathDB" id="FungiDB:CH63R_09273"/>
<protein>
    <submittedName>
        <fullName evidence="1">Uncharacterized protein</fullName>
    </submittedName>
</protein>
<dbReference type="GeneID" id="28868354"/>
<gene>
    <name evidence="1" type="ORF">CH63R_09273</name>
</gene>
<dbReference type="Proteomes" id="UP000092177">
    <property type="component" value="Chromosome 6"/>
</dbReference>